<dbReference type="AlphaFoldDB" id="A0A164Z115"/>
<keyword evidence="3" id="KW-1185">Reference proteome</keyword>
<evidence type="ECO:0000313" key="2">
    <source>
        <dbReference type="EMBL" id="WOH01654.1"/>
    </source>
</evidence>
<sequence length="207" mass="23770">MQRKNEINIKNSNQQQIGICHRLYNFIINTFFSPTPKSITLGHPLDSENDHQNLLQDQSSNLHDSNLVTSPEIVVEFRHNIEDQRIQIDETARVDVMTPQEIQETNLGEDIEVISANIGKGKGPMKTVSIKENAEEYRKDSRDKQKQQNDKNLIPVSGDEAHKPPVTKKHRIQRLLSVETNINEKSDAFIRSKKAAMRRTYSNDVKD</sequence>
<reference evidence="2" key="2">
    <citation type="submission" date="2022-03" db="EMBL/GenBank/DDBJ databases">
        <title>Draft title - Genomic analysis of global carrot germplasm unveils the trajectory of domestication and the origin of high carotenoid orange carrot.</title>
        <authorList>
            <person name="Iorizzo M."/>
            <person name="Ellison S."/>
            <person name="Senalik D."/>
            <person name="Macko-Podgorni A."/>
            <person name="Grzebelus D."/>
            <person name="Bostan H."/>
            <person name="Rolling W."/>
            <person name="Curaba J."/>
            <person name="Simon P."/>
        </authorList>
    </citation>
    <scope>NUCLEOTIDE SEQUENCE</scope>
    <source>
        <tissue evidence="2">Leaf</tissue>
    </source>
</reference>
<dbReference type="Proteomes" id="UP000077755">
    <property type="component" value="Chromosome 5"/>
</dbReference>
<dbReference type="EMBL" id="CP093347">
    <property type="protein sequence ID" value="WOH01654.1"/>
    <property type="molecule type" value="Genomic_DNA"/>
</dbReference>
<gene>
    <name evidence="2" type="ORF">DCAR_0521039</name>
</gene>
<organism evidence="2 3">
    <name type="scientific">Daucus carota subsp. sativus</name>
    <name type="common">Carrot</name>
    <dbReference type="NCBI Taxonomy" id="79200"/>
    <lineage>
        <taxon>Eukaryota</taxon>
        <taxon>Viridiplantae</taxon>
        <taxon>Streptophyta</taxon>
        <taxon>Embryophyta</taxon>
        <taxon>Tracheophyta</taxon>
        <taxon>Spermatophyta</taxon>
        <taxon>Magnoliopsida</taxon>
        <taxon>eudicotyledons</taxon>
        <taxon>Gunneridae</taxon>
        <taxon>Pentapetalae</taxon>
        <taxon>asterids</taxon>
        <taxon>campanulids</taxon>
        <taxon>Apiales</taxon>
        <taxon>Apiaceae</taxon>
        <taxon>Apioideae</taxon>
        <taxon>Scandiceae</taxon>
        <taxon>Daucinae</taxon>
        <taxon>Daucus</taxon>
        <taxon>Daucus sect. Daucus</taxon>
    </lineage>
</organism>
<reference evidence="2" key="1">
    <citation type="journal article" date="2016" name="Nat. Genet.">
        <title>A high-quality carrot genome assembly provides new insights into carotenoid accumulation and asterid genome evolution.</title>
        <authorList>
            <person name="Iorizzo M."/>
            <person name="Ellison S."/>
            <person name="Senalik D."/>
            <person name="Zeng P."/>
            <person name="Satapoomin P."/>
            <person name="Huang J."/>
            <person name="Bowman M."/>
            <person name="Iovene M."/>
            <person name="Sanseverino W."/>
            <person name="Cavagnaro P."/>
            <person name="Yildiz M."/>
            <person name="Macko-Podgorni A."/>
            <person name="Moranska E."/>
            <person name="Grzebelus E."/>
            <person name="Grzebelus D."/>
            <person name="Ashrafi H."/>
            <person name="Zheng Z."/>
            <person name="Cheng S."/>
            <person name="Spooner D."/>
            <person name="Van Deynze A."/>
            <person name="Simon P."/>
        </authorList>
    </citation>
    <scope>NUCLEOTIDE SEQUENCE</scope>
    <source>
        <tissue evidence="2">Leaf</tissue>
    </source>
</reference>
<dbReference type="Gramene" id="KZM95155">
    <property type="protein sequence ID" value="KZM95155"/>
    <property type="gene ID" value="DCAR_018397"/>
</dbReference>
<feature type="compositionally biased region" description="Basic and acidic residues" evidence="1">
    <location>
        <begin position="136"/>
        <end position="149"/>
    </location>
</feature>
<evidence type="ECO:0000256" key="1">
    <source>
        <dbReference type="SAM" id="MobiDB-lite"/>
    </source>
</evidence>
<proteinExistence type="predicted"/>
<evidence type="ECO:0000313" key="3">
    <source>
        <dbReference type="Proteomes" id="UP000077755"/>
    </source>
</evidence>
<name>A0A164Z115_DAUCS</name>
<protein>
    <submittedName>
        <fullName evidence="2">Uncharacterized protein</fullName>
    </submittedName>
</protein>
<accession>A0A164Z115</accession>
<feature type="region of interest" description="Disordered" evidence="1">
    <location>
        <begin position="136"/>
        <end position="171"/>
    </location>
</feature>